<keyword evidence="2" id="KW-0732">Signal</keyword>
<dbReference type="AlphaFoldDB" id="A0A4R4V0N3"/>
<organism evidence="4 5">
    <name type="scientific">Nonomuraea deserti</name>
    <dbReference type="NCBI Taxonomy" id="1848322"/>
    <lineage>
        <taxon>Bacteria</taxon>
        <taxon>Bacillati</taxon>
        <taxon>Actinomycetota</taxon>
        <taxon>Actinomycetes</taxon>
        <taxon>Streptosporangiales</taxon>
        <taxon>Streptosporangiaceae</taxon>
        <taxon>Nonomuraea</taxon>
    </lineage>
</organism>
<keyword evidence="5" id="KW-1185">Reference proteome</keyword>
<dbReference type="SUPFAM" id="SSF54427">
    <property type="entry name" value="NTF2-like"/>
    <property type="match status" value="1"/>
</dbReference>
<evidence type="ECO:0000313" key="4">
    <source>
        <dbReference type="EMBL" id="TDC92689.1"/>
    </source>
</evidence>
<gene>
    <name evidence="4" type="ORF">E1292_41460</name>
</gene>
<proteinExistence type="predicted"/>
<accession>A0A4R4V0N3</accession>
<feature type="domain" description="SnoaL-like" evidence="3">
    <location>
        <begin position="83"/>
        <end position="174"/>
    </location>
</feature>
<dbReference type="InterPro" id="IPR037401">
    <property type="entry name" value="SnoaL-like"/>
</dbReference>
<dbReference type="InterPro" id="IPR032710">
    <property type="entry name" value="NTF2-like_dom_sf"/>
</dbReference>
<name>A0A4R4V0N3_9ACTN</name>
<reference evidence="4 5" key="1">
    <citation type="submission" date="2019-03" db="EMBL/GenBank/DDBJ databases">
        <title>Draft genome sequences of novel Actinobacteria.</title>
        <authorList>
            <person name="Sahin N."/>
            <person name="Ay H."/>
            <person name="Saygin H."/>
        </authorList>
    </citation>
    <scope>NUCLEOTIDE SEQUENCE [LARGE SCALE GENOMIC DNA]</scope>
    <source>
        <strain evidence="4 5">KC310</strain>
    </source>
</reference>
<dbReference type="Pfam" id="PF12680">
    <property type="entry name" value="SnoaL_2"/>
    <property type="match status" value="1"/>
</dbReference>
<evidence type="ECO:0000256" key="1">
    <source>
        <dbReference type="SAM" id="MobiDB-lite"/>
    </source>
</evidence>
<dbReference type="EMBL" id="SMKO01000194">
    <property type="protein sequence ID" value="TDC92689.1"/>
    <property type="molecule type" value="Genomic_DNA"/>
</dbReference>
<sequence length="181" mass="19043">MRIQPLRRPSARRRIVPAPLLRRPARTATTALLLAGTLAVSACGTGSDDALRAAEGPTTVDPAPASPSGTSPGAATGVVAAAQAYVDAVNARDLEALVTSFARNGEIVDVSRSIRGHDAIREWADNEVIGGTLRVVSVVENRADGQRLLVHWAPSGSSGWRAHYDFTVRGGRIVKADLQYA</sequence>
<feature type="compositionally biased region" description="Low complexity" evidence="1">
    <location>
        <begin position="62"/>
        <end position="73"/>
    </location>
</feature>
<feature type="region of interest" description="Disordered" evidence="1">
    <location>
        <begin position="51"/>
        <end position="73"/>
    </location>
</feature>
<feature type="chain" id="PRO_5020224439" evidence="2">
    <location>
        <begin position="43"/>
        <end position="181"/>
    </location>
</feature>
<evidence type="ECO:0000313" key="5">
    <source>
        <dbReference type="Proteomes" id="UP000295258"/>
    </source>
</evidence>
<dbReference type="Proteomes" id="UP000295258">
    <property type="component" value="Unassembled WGS sequence"/>
</dbReference>
<evidence type="ECO:0000259" key="3">
    <source>
        <dbReference type="Pfam" id="PF12680"/>
    </source>
</evidence>
<dbReference type="Gene3D" id="3.10.450.50">
    <property type="match status" value="1"/>
</dbReference>
<protein>
    <submittedName>
        <fullName evidence="4">Nuclear transport factor 2 family protein</fullName>
    </submittedName>
</protein>
<feature type="signal peptide" evidence="2">
    <location>
        <begin position="1"/>
        <end position="42"/>
    </location>
</feature>
<dbReference type="RefSeq" id="WP_132604697.1">
    <property type="nucleotide sequence ID" value="NZ_SMKO01000194.1"/>
</dbReference>
<comment type="caution">
    <text evidence="4">The sequence shown here is derived from an EMBL/GenBank/DDBJ whole genome shotgun (WGS) entry which is preliminary data.</text>
</comment>
<evidence type="ECO:0000256" key="2">
    <source>
        <dbReference type="SAM" id="SignalP"/>
    </source>
</evidence>